<sequence length="93" mass="9744">MSTNPSTNQQPGLVAGHAQYIKGAAEETIGNITNSDAWKDSGAHDKQQAVDAMKHASEHRDPAQKGFGGVEEKAGHLVGCDGMAKEGAESKKQ</sequence>
<dbReference type="OrthoDB" id="9999611at2759"/>
<feature type="compositionally biased region" description="Basic and acidic residues" evidence="1">
    <location>
        <begin position="83"/>
        <end position="93"/>
    </location>
</feature>
<accession>A0A6A6V9Y3</accession>
<organism evidence="2 3">
    <name type="scientific">Sporormia fimetaria CBS 119925</name>
    <dbReference type="NCBI Taxonomy" id="1340428"/>
    <lineage>
        <taxon>Eukaryota</taxon>
        <taxon>Fungi</taxon>
        <taxon>Dikarya</taxon>
        <taxon>Ascomycota</taxon>
        <taxon>Pezizomycotina</taxon>
        <taxon>Dothideomycetes</taxon>
        <taxon>Pleosporomycetidae</taxon>
        <taxon>Pleosporales</taxon>
        <taxon>Sporormiaceae</taxon>
        <taxon>Sporormia</taxon>
    </lineage>
</organism>
<reference evidence="2" key="1">
    <citation type="journal article" date="2020" name="Stud. Mycol.">
        <title>101 Dothideomycetes genomes: a test case for predicting lifestyles and emergence of pathogens.</title>
        <authorList>
            <person name="Haridas S."/>
            <person name="Albert R."/>
            <person name="Binder M."/>
            <person name="Bloem J."/>
            <person name="Labutti K."/>
            <person name="Salamov A."/>
            <person name="Andreopoulos B."/>
            <person name="Baker S."/>
            <person name="Barry K."/>
            <person name="Bills G."/>
            <person name="Bluhm B."/>
            <person name="Cannon C."/>
            <person name="Castanera R."/>
            <person name="Culley D."/>
            <person name="Daum C."/>
            <person name="Ezra D."/>
            <person name="Gonzalez J."/>
            <person name="Henrissat B."/>
            <person name="Kuo A."/>
            <person name="Liang C."/>
            <person name="Lipzen A."/>
            <person name="Lutzoni F."/>
            <person name="Magnuson J."/>
            <person name="Mondo S."/>
            <person name="Nolan M."/>
            <person name="Ohm R."/>
            <person name="Pangilinan J."/>
            <person name="Park H.-J."/>
            <person name="Ramirez L."/>
            <person name="Alfaro M."/>
            <person name="Sun H."/>
            <person name="Tritt A."/>
            <person name="Yoshinaga Y."/>
            <person name="Zwiers L.-H."/>
            <person name="Turgeon B."/>
            <person name="Goodwin S."/>
            <person name="Spatafora J."/>
            <person name="Crous P."/>
            <person name="Grigoriev I."/>
        </authorList>
    </citation>
    <scope>NUCLEOTIDE SEQUENCE</scope>
    <source>
        <strain evidence="2">CBS 119925</strain>
    </source>
</reference>
<dbReference type="Proteomes" id="UP000799440">
    <property type="component" value="Unassembled WGS sequence"/>
</dbReference>
<dbReference type="EMBL" id="MU006577">
    <property type="protein sequence ID" value="KAF2746529.1"/>
    <property type="molecule type" value="Genomic_DNA"/>
</dbReference>
<evidence type="ECO:0000256" key="1">
    <source>
        <dbReference type="SAM" id="MobiDB-lite"/>
    </source>
</evidence>
<proteinExistence type="predicted"/>
<protein>
    <recommendedName>
        <fullName evidence="4">CsbD-like domain-containing protein</fullName>
    </recommendedName>
</protein>
<feature type="compositionally biased region" description="Basic and acidic residues" evidence="1">
    <location>
        <begin position="53"/>
        <end position="63"/>
    </location>
</feature>
<evidence type="ECO:0000313" key="3">
    <source>
        <dbReference type="Proteomes" id="UP000799440"/>
    </source>
</evidence>
<evidence type="ECO:0008006" key="4">
    <source>
        <dbReference type="Google" id="ProtNLM"/>
    </source>
</evidence>
<evidence type="ECO:0000313" key="2">
    <source>
        <dbReference type="EMBL" id="KAF2746529.1"/>
    </source>
</evidence>
<keyword evidence="3" id="KW-1185">Reference proteome</keyword>
<feature type="region of interest" description="Disordered" evidence="1">
    <location>
        <begin position="53"/>
        <end position="93"/>
    </location>
</feature>
<gene>
    <name evidence="2" type="ORF">M011DRAFT_468628</name>
</gene>
<dbReference type="AlphaFoldDB" id="A0A6A6V9Y3"/>
<name>A0A6A6V9Y3_9PLEO</name>